<evidence type="ECO:0000256" key="3">
    <source>
        <dbReference type="ARBA" id="ARBA00022692"/>
    </source>
</evidence>
<dbReference type="PANTHER" id="PTHR23513">
    <property type="entry name" value="INTEGRAL MEMBRANE EFFLUX PROTEIN-RELATED"/>
    <property type="match status" value="1"/>
</dbReference>
<evidence type="ECO:0000256" key="4">
    <source>
        <dbReference type="ARBA" id="ARBA00022989"/>
    </source>
</evidence>
<evidence type="ECO:0000313" key="7">
    <source>
        <dbReference type="EMBL" id="MEB8344131.1"/>
    </source>
</evidence>
<dbReference type="InterPro" id="IPR036259">
    <property type="entry name" value="MFS_trans_sf"/>
</dbReference>
<feature type="transmembrane region" description="Helical" evidence="6">
    <location>
        <begin position="256"/>
        <end position="276"/>
    </location>
</feature>
<keyword evidence="4 6" id="KW-1133">Transmembrane helix</keyword>
<dbReference type="Pfam" id="PF07690">
    <property type="entry name" value="MFS_1"/>
    <property type="match status" value="1"/>
</dbReference>
<keyword evidence="8" id="KW-1185">Reference proteome</keyword>
<keyword evidence="3 6" id="KW-0812">Transmembrane</keyword>
<proteinExistence type="predicted"/>
<dbReference type="EMBL" id="JAOZYC010000207">
    <property type="protein sequence ID" value="MEB8344131.1"/>
    <property type="molecule type" value="Genomic_DNA"/>
</dbReference>
<dbReference type="CDD" id="cd06173">
    <property type="entry name" value="MFS_MefA_like"/>
    <property type="match status" value="1"/>
</dbReference>
<dbReference type="Proteomes" id="UP001354931">
    <property type="component" value="Unassembled WGS sequence"/>
</dbReference>
<gene>
    <name evidence="7" type="ORF">OKJ99_42315</name>
</gene>
<comment type="caution">
    <text evidence="7">The sequence shown here is derived from an EMBL/GenBank/DDBJ whole genome shotgun (WGS) entry which is preliminary data.</text>
</comment>
<dbReference type="InterPro" id="IPR011701">
    <property type="entry name" value="MFS"/>
</dbReference>
<evidence type="ECO:0000256" key="6">
    <source>
        <dbReference type="SAM" id="Phobius"/>
    </source>
</evidence>
<feature type="transmembrane region" description="Helical" evidence="6">
    <location>
        <begin position="224"/>
        <end position="244"/>
    </location>
</feature>
<sequence>MRLGRDFGWLWAAFAVSTAGSWLALDAFQLIAVLVLHSGAAQVSFLAAAGLAVGALLAVPLGPWIEFRRKRPAMVLSDLVRCAALLTLPLAYVLDALTFTQLVLVSVVVAAADIVFRAASGAHLKALVPDAGLLAANARFESTQWTATAVGPPLGGALIGAFGPLTTVLLDAVSYVLSAVGVRAIRAPEPKPASGTTGGRFKAFNAADIAEGWRHLWRQPRLRALFLNNSLVNALIMVGAPLMAVLLLDDLGLTPWQYGLVFGVPCLGGLAGSRLTGPLVRRYGERRVLLVSGTARACWPIGLAFVGPGVAGMLVVVFVEFGLITCCAVFNPVMAAERLRLTDDDRVARVLSAWTVTQRAVTAALTLVWGAFAALIGTRGALALAGVLLLATPLLLRGLRSPACTPRPAAPTLPE</sequence>
<accession>A0ABU6FMP1</accession>
<protein>
    <submittedName>
        <fullName evidence="7">MFS transporter</fullName>
    </submittedName>
</protein>
<feature type="transmembrane region" description="Helical" evidence="6">
    <location>
        <begin position="288"/>
        <end position="307"/>
    </location>
</feature>
<comment type="subcellular location">
    <subcellularLocation>
        <location evidence="1">Cell membrane</location>
        <topology evidence="1">Multi-pass membrane protein</topology>
    </subcellularLocation>
</comment>
<feature type="transmembrane region" description="Helical" evidence="6">
    <location>
        <begin position="313"/>
        <end position="335"/>
    </location>
</feature>
<evidence type="ECO:0000256" key="2">
    <source>
        <dbReference type="ARBA" id="ARBA00022475"/>
    </source>
</evidence>
<keyword evidence="2" id="KW-1003">Cell membrane</keyword>
<evidence type="ECO:0000256" key="1">
    <source>
        <dbReference type="ARBA" id="ARBA00004651"/>
    </source>
</evidence>
<name>A0ABU6FMP1_9ACTN</name>
<evidence type="ECO:0000256" key="5">
    <source>
        <dbReference type="ARBA" id="ARBA00023136"/>
    </source>
</evidence>
<organism evidence="7 8">
    <name type="scientific">Streptomyces endophyticus</name>
    <dbReference type="NCBI Taxonomy" id="714166"/>
    <lineage>
        <taxon>Bacteria</taxon>
        <taxon>Bacillati</taxon>
        <taxon>Actinomycetota</taxon>
        <taxon>Actinomycetes</taxon>
        <taxon>Kitasatosporales</taxon>
        <taxon>Streptomycetaceae</taxon>
        <taxon>Streptomyces</taxon>
    </lineage>
</organism>
<dbReference type="RefSeq" id="WP_326023974.1">
    <property type="nucleotide sequence ID" value="NZ_JAOZYC010000207.1"/>
</dbReference>
<feature type="transmembrane region" description="Helical" evidence="6">
    <location>
        <begin position="7"/>
        <end position="25"/>
    </location>
</feature>
<feature type="transmembrane region" description="Helical" evidence="6">
    <location>
        <begin position="31"/>
        <end position="61"/>
    </location>
</feature>
<dbReference type="Gene3D" id="1.20.1250.20">
    <property type="entry name" value="MFS general substrate transporter like domains"/>
    <property type="match status" value="1"/>
</dbReference>
<dbReference type="PANTHER" id="PTHR23513:SF6">
    <property type="entry name" value="MAJOR FACILITATOR SUPERFAMILY ASSOCIATED DOMAIN-CONTAINING PROTEIN"/>
    <property type="match status" value="1"/>
</dbReference>
<dbReference type="SUPFAM" id="SSF103473">
    <property type="entry name" value="MFS general substrate transporter"/>
    <property type="match status" value="1"/>
</dbReference>
<evidence type="ECO:0000313" key="8">
    <source>
        <dbReference type="Proteomes" id="UP001354931"/>
    </source>
</evidence>
<reference evidence="7 8" key="1">
    <citation type="submission" date="2022-10" db="EMBL/GenBank/DDBJ databases">
        <authorList>
            <person name="Xie J."/>
            <person name="Shen N."/>
        </authorList>
    </citation>
    <scope>NUCLEOTIDE SEQUENCE [LARGE SCALE GENOMIC DNA]</scope>
    <source>
        <strain evidence="7 8">YIM65594</strain>
    </source>
</reference>
<keyword evidence="5 6" id="KW-0472">Membrane</keyword>